<sequence>MTQLAASVGVAVIGTLFFTRVRGTGGIPQARVASLWFGIALLAVAFAATCLLPRKPAAPGKGAAVPCAG</sequence>
<comment type="caution">
    <text evidence="2">The sequence shown here is derived from an EMBL/GenBank/DDBJ whole genome shotgun (WGS) entry which is preliminary data.</text>
</comment>
<dbReference type="Proteomes" id="UP000295578">
    <property type="component" value="Unassembled WGS sequence"/>
</dbReference>
<name>A0A4R4ZZH1_9ACTN</name>
<dbReference type="AlphaFoldDB" id="A0A4R4ZZH1"/>
<evidence type="ECO:0000313" key="3">
    <source>
        <dbReference type="Proteomes" id="UP000295578"/>
    </source>
</evidence>
<proteinExistence type="predicted"/>
<dbReference type="RefSeq" id="WP_132204618.1">
    <property type="nucleotide sequence ID" value="NZ_SMKY01000354.1"/>
</dbReference>
<protein>
    <submittedName>
        <fullName evidence="2">Uncharacterized protein</fullName>
    </submittedName>
</protein>
<feature type="transmembrane region" description="Helical" evidence="1">
    <location>
        <begin position="33"/>
        <end position="52"/>
    </location>
</feature>
<accession>A0A4R4ZZH1</accession>
<keyword evidence="1" id="KW-1133">Transmembrane helix</keyword>
<organism evidence="2 3">
    <name type="scientific">Actinomadura darangshiensis</name>
    <dbReference type="NCBI Taxonomy" id="705336"/>
    <lineage>
        <taxon>Bacteria</taxon>
        <taxon>Bacillati</taxon>
        <taxon>Actinomycetota</taxon>
        <taxon>Actinomycetes</taxon>
        <taxon>Streptosporangiales</taxon>
        <taxon>Thermomonosporaceae</taxon>
        <taxon>Actinomadura</taxon>
    </lineage>
</organism>
<evidence type="ECO:0000313" key="2">
    <source>
        <dbReference type="EMBL" id="TDD64751.1"/>
    </source>
</evidence>
<reference evidence="2 3" key="1">
    <citation type="submission" date="2019-03" db="EMBL/GenBank/DDBJ databases">
        <title>Draft genome sequences of novel Actinobacteria.</title>
        <authorList>
            <person name="Sahin N."/>
            <person name="Ay H."/>
            <person name="Saygin H."/>
        </authorList>
    </citation>
    <scope>NUCLEOTIDE SEQUENCE [LARGE SCALE GENOMIC DNA]</scope>
    <source>
        <strain evidence="2 3">DSM 45941</strain>
    </source>
</reference>
<keyword evidence="1" id="KW-0472">Membrane</keyword>
<evidence type="ECO:0000256" key="1">
    <source>
        <dbReference type="SAM" id="Phobius"/>
    </source>
</evidence>
<gene>
    <name evidence="2" type="ORF">E1293_41170</name>
</gene>
<keyword evidence="1" id="KW-0812">Transmembrane</keyword>
<dbReference type="EMBL" id="SMKY01000354">
    <property type="protein sequence ID" value="TDD64751.1"/>
    <property type="molecule type" value="Genomic_DNA"/>
</dbReference>
<keyword evidence="3" id="KW-1185">Reference proteome</keyword>